<feature type="non-terminal residue" evidence="1">
    <location>
        <position position="1"/>
    </location>
</feature>
<dbReference type="EMBL" id="LXQA010662728">
    <property type="protein sequence ID" value="MCI64764.1"/>
    <property type="molecule type" value="Genomic_DNA"/>
</dbReference>
<evidence type="ECO:0000313" key="1">
    <source>
        <dbReference type="EMBL" id="MCI64764.1"/>
    </source>
</evidence>
<dbReference type="Proteomes" id="UP000265520">
    <property type="component" value="Unassembled WGS sequence"/>
</dbReference>
<name>A0A392TVN4_9FABA</name>
<organism evidence="1 2">
    <name type="scientific">Trifolium medium</name>
    <dbReference type="NCBI Taxonomy" id="97028"/>
    <lineage>
        <taxon>Eukaryota</taxon>
        <taxon>Viridiplantae</taxon>
        <taxon>Streptophyta</taxon>
        <taxon>Embryophyta</taxon>
        <taxon>Tracheophyta</taxon>
        <taxon>Spermatophyta</taxon>
        <taxon>Magnoliopsida</taxon>
        <taxon>eudicotyledons</taxon>
        <taxon>Gunneridae</taxon>
        <taxon>Pentapetalae</taxon>
        <taxon>rosids</taxon>
        <taxon>fabids</taxon>
        <taxon>Fabales</taxon>
        <taxon>Fabaceae</taxon>
        <taxon>Papilionoideae</taxon>
        <taxon>50 kb inversion clade</taxon>
        <taxon>NPAAA clade</taxon>
        <taxon>Hologalegina</taxon>
        <taxon>IRL clade</taxon>
        <taxon>Trifolieae</taxon>
        <taxon>Trifolium</taxon>
    </lineage>
</organism>
<reference evidence="1 2" key="1">
    <citation type="journal article" date="2018" name="Front. Plant Sci.">
        <title>Red Clover (Trifolium pratense) and Zigzag Clover (T. medium) - A Picture of Genomic Similarities and Differences.</title>
        <authorList>
            <person name="Dluhosova J."/>
            <person name="Istvanek J."/>
            <person name="Nedelnik J."/>
            <person name="Repkova J."/>
        </authorList>
    </citation>
    <scope>NUCLEOTIDE SEQUENCE [LARGE SCALE GENOMIC DNA]</scope>
    <source>
        <strain evidence="2">cv. 10/8</strain>
        <tissue evidence="1">Leaf</tissue>
    </source>
</reference>
<dbReference type="AlphaFoldDB" id="A0A392TVN4"/>
<comment type="caution">
    <text evidence="1">The sequence shown here is derived from an EMBL/GenBank/DDBJ whole genome shotgun (WGS) entry which is preliminary data.</text>
</comment>
<keyword evidence="2" id="KW-1185">Reference proteome</keyword>
<protein>
    <submittedName>
        <fullName evidence="1">Uncharacterized protein</fullName>
    </submittedName>
</protein>
<proteinExistence type="predicted"/>
<sequence>SPIPAPKCLQRSFCLHPRPHEEKISVFGSQNGAIPTGIRSDGCKLTSLPSPEPCSDTWVVEGKPHWVGSTHWVLSNHISDF</sequence>
<accession>A0A392TVN4</accession>
<evidence type="ECO:0000313" key="2">
    <source>
        <dbReference type="Proteomes" id="UP000265520"/>
    </source>
</evidence>